<gene>
    <name evidence="4" type="primary">LOC118423252</name>
</gene>
<dbReference type="InterPro" id="IPR049341">
    <property type="entry name" value="TRADD-like_N"/>
</dbReference>
<feature type="region of interest" description="Disordered" evidence="1">
    <location>
        <begin position="118"/>
        <end position="159"/>
    </location>
</feature>
<dbReference type="OrthoDB" id="10202216at2759"/>
<organism evidence="3 4">
    <name type="scientific">Branchiostoma floridae</name>
    <name type="common">Florida lancelet</name>
    <name type="synonym">Amphioxus</name>
    <dbReference type="NCBI Taxonomy" id="7739"/>
    <lineage>
        <taxon>Eukaryota</taxon>
        <taxon>Metazoa</taxon>
        <taxon>Chordata</taxon>
        <taxon>Cephalochordata</taxon>
        <taxon>Leptocardii</taxon>
        <taxon>Amphioxiformes</taxon>
        <taxon>Branchiostomatidae</taxon>
        <taxon>Branchiostoma</taxon>
    </lineage>
</organism>
<reference evidence="3" key="1">
    <citation type="journal article" date="2020" name="Nat. Ecol. Evol.">
        <title>Deeply conserved synteny resolves early events in vertebrate evolution.</title>
        <authorList>
            <person name="Simakov O."/>
            <person name="Marletaz F."/>
            <person name="Yue J.X."/>
            <person name="O'Connell B."/>
            <person name="Jenkins J."/>
            <person name="Brandt A."/>
            <person name="Calef R."/>
            <person name="Tung C.H."/>
            <person name="Huang T.K."/>
            <person name="Schmutz J."/>
            <person name="Satoh N."/>
            <person name="Yu J.K."/>
            <person name="Putnam N.H."/>
            <person name="Green R.E."/>
            <person name="Rokhsar D.S."/>
        </authorList>
    </citation>
    <scope>NUCLEOTIDE SEQUENCE [LARGE SCALE GENOMIC DNA]</scope>
    <source>
        <strain evidence="3">S238N-H82</strain>
    </source>
</reference>
<dbReference type="RefSeq" id="XP_035687226.1">
    <property type="nucleotide sequence ID" value="XM_035831333.1"/>
</dbReference>
<reference evidence="4" key="2">
    <citation type="submission" date="2025-08" db="UniProtKB">
        <authorList>
            <consortium name="RefSeq"/>
        </authorList>
    </citation>
    <scope>IDENTIFICATION</scope>
    <source>
        <strain evidence="4">S238N-H82</strain>
        <tissue evidence="4">Testes</tissue>
    </source>
</reference>
<feature type="compositionally biased region" description="Basic and acidic residues" evidence="1">
    <location>
        <begin position="136"/>
        <end position="159"/>
    </location>
</feature>
<dbReference type="KEGG" id="bfo:118423252"/>
<dbReference type="Pfam" id="PF20694">
    <property type="entry name" value="TRADD-like_N"/>
    <property type="match status" value="1"/>
</dbReference>
<feature type="domain" description="TRADD-like N-terminal" evidence="2">
    <location>
        <begin position="35"/>
        <end position="95"/>
    </location>
</feature>
<proteinExistence type="predicted"/>
<sequence>MISRKAKLTVKRKVKTETIRVDDKLFTDQILSDLSKYNLLVHCFKRFSAILKRATRGCVLCELDFVDDSCFKSFMQAYRDGSLSETLTQELITGDMRAEEGEDLWVHVSLLDGEEEDKITSDEATGKVPSVDTEQETPHNIEARGRILQKDTHQKPIEVEGKWKEEREVMANVNISK</sequence>
<accession>A0A9J7N2L9</accession>
<evidence type="ECO:0000256" key="1">
    <source>
        <dbReference type="SAM" id="MobiDB-lite"/>
    </source>
</evidence>
<evidence type="ECO:0000259" key="2">
    <source>
        <dbReference type="Pfam" id="PF20694"/>
    </source>
</evidence>
<protein>
    <submittedName>
        <fullName evidence="4">Uncharacterized protein LOC118423252</fullName>
    </submittedName>
</protein>
<keyword evidence="3" id="KW-1185">Reference proteome</keyword>
<evidence type="ECO:0000313" key="4">
    <source>
        <dbReference type="RefSeq" id="XP_035687226.1"/>
    </source>
</evidence>
<name>A0A9J7N2L9_BRAFL</name>
<dbReference type="Proteomes" id="UP000001554">
    <property type="component" value="Chromosome 9"/>
</dbReference>
<dbReference type="AlphaFoldDB" id="A0A9J7N2L9"/>
<evidence type="ECO:0000313" key="3">
    <source>
        <dbReference type="Proteomes" id="UP000001554"/>
    </source>
</evidence>
<dbReference type="GeneID" id="118423252"/>